<keyword evidence="18" id="KW-1185">Reference proteome</keyword>
<feature type="repeat" description="Solcar" evidence="14">
    <location>
        <begin position="159"/>
        <end position="249"/>
    </location>
</feature>
<dbReference type="EMBL" id="JASPKZ010010262">
    <property type="protein sequence ID" value="KAJ9574775.1"/>
    <property type="molecule type" value="Genomic_DNA"/>
</dbReference>
<evidence type="ECO:0000313" key="18">
    <source>
        <dbReference type="Proteomes" id="UP001233999"/>
    </source>
</evidence>
<comment type="caution">
    <text evidence="16">Lacks conserved residue(s) required for the propagation of feature annotation.</text>
</comment>
<keyword evidence="7" id="KW-0677">Repeat</keyword>
<feature type="transmembrane region" description="Helical" evidence="16">
    <location>
        <begin position="221"/>
        <end position="243"/>
    </location>
</feature>
<keyword evidence="11 14" id="KW-0472">Membrane</keyword>
<keyword evidence="4 15" id="KW-0813">Transport</keyword>
<keyword evidence="5" id="KW-0050">Antiport</keyword>
<dbReference type="GO" id="GO:0005471">
    <property type="term" value="F:ATP:ADP antiporter activity"/>
    <property type="evidence" value="ECO:0007669"/>
    <property type="project" value="UniProtKB-UniRule"/>
</dbReference>
<dbReference type="AlphaFoldDB" id="A0AAD7Z5W1"/>
<reference evidence="17" key="1">
    <citation type="journal article" date="2023" name="IScience">
        <title>Live-bearing cockroach genome reveals convergent evolutionary mechanisms linked to viviparity in insects and beyond.</title>
        <authorList>
            <person name="Fouks B."/>
            <person name="Harrison M.C."/>
            <person name="Mikhailova A.A."/>
            <person name="Marchal E."/>
            <person name="English S."/>
            <person name="Carruthers M."/>
            <person name="Jennings E.C."/>
            <person name="Chiamaka E.L."/>
            <person name="Frigard R.A."/>
            <person name="Pippel M."/>
            <person name="Attardo G.M."/>
            <person name="Benoit J.B."/>
            <person name="Bornberg-Bauer E."/>
            <person name="Tobe S.S."/>
        </authorList>
    </citation>
    <scope>NUCLEOTIDE SEQUENCE</scope>
    <source>
        <strain evidence="17">Stay&amp;Tobe</strain>
    </source>
</reference>
<dbReference type="Gene3D" id="1.50.40.10">
    <property type="entry name" value="Mitochondrial carrier domain"/>
    <property type="match status" value="1"/>
</dbReference>
<evidence type="ECO:0000256" key="8">
    <source>
        <dbReference type="ARBA" id="ARBA00022792"/>
    </source>
</evidence>
<dbReference type="PANTHER" id="PTHR45635">
    <property type="entry name" value="ADP,ATP CARRIER PROTEIN 1-RELATED-RELATED"/>
    <property type="match status" value="1"/>
</dbReference>
<evidence type="ECO:0000256" key="14">
    <source>
        <dbReference type="PROSITE-ProRule" id="PRU00282"/>
    </source>
</evidence>
<feature type="non-terminal residue" evidence="17">
    <location>
        <position position="1"/>
    </location>
</feature>
<dbReference type="InterPro" id="IPR023395">
    <property type="entry name" value="MCP_dom_sf"/>
</dbReference>
<evidence type="ECO:0000256" key="12">
    <source>
        <dbReference type="ARBA" id="ARBA00024143"/>
    </source>
</evidence>
<dbReference type="Pfam" id="PF00153">
    <property type="entry name" value="Mito_carr"/>
    <property type="match status" value="3"/>
</dbReference>
<feature type="transmembrane region" description="Helical" evidence="16">
    <location>
        <begin position="258"/>
        <end position="279"/>
    </location>
</feature>
<evidence type="ECO:0000256" key="15">
    <source>
        <dbReference type="RuleBase" id="RU000488"/>
    </source>
</evidence>
<dbReference type="PRINTS" id="PR00926">
    <property type="entry name" value="MITOCARRIER"/>
</dbReference>
<feature type="repeat" description="Solcar" evidence="14">
    <location>
        <begin position="54"/>
        <end position="146"/>
    </location>
</feature>
<evidence type="ECO:0000256" key="6">
    <source>
        <dbReference type="ARBA" id="ARBA00022692"/>
    </source>
</evidence>
<evidence type="ECO:0000256" key="5">
    <source>
        <dbReference type="ARBA" id="ARBA00022449"/>
    </source>
</evidence>
<evidence type="ECO:0000256" key="10">
    <source>
        <dbReference type="ARBA" id="ARBA00023128"/>
    </source>
</evidence>
<feature type="transmembrane region" description="Helical" evidence="16">
    <location>
        <begin position="160"/>
        <end position="180"/>
    </location>
</feature>
<name>A0AAD7Z5W1_DIPPU</name>
<dbReference type="InterPro" id="IPR002067">
    <property type="entry name" value="MCP"/>
</dbReference>
<gene>
    <name evidence="17" type="ORF">L9F63_008039</name>
</gene>
<dbReference type="PANTHER" id="PTHR45635:SF40">
    <property type="entry name" value="ADP_ATP TRANSLOCASE 4"/>
    <property type="match status" value="1"/>
</dbReference>
<evidence type="ECO:0000256" key="13">
    <source>
        <dbReference type="ARBA" id="ARBA00045250"/>
    </source>
</evidence>
<feature type="non-terminal residue" evidence="17">
    <location>
        <position position="350"/>
    </location>
</feature>
<comment type="function">
    <text evidence="13">ADP:ATP antiporter that mediates import of ADP into the mitochondrial matrix for ATP synthesis, and export of ATP out to fuel the cell. Cycles between the cytoplasmic-open state (c-state) and the matrix-open state (m-state): operates by the alternating access mechanism with a single substrate-binding site intermittently exposed to either the cytosolic (c-state) or matrix (m-state) side of the inner mitochondrial membrane.</text>
</comment>
<protein>
    <recommendedName>
        <fullName evidence="16">ADP/ATP translocase</fullName>
    </recommendedName>
    <alternativeName>
        <fullName evidence="16">ADP,ATP carrier protein</fullName>
    </alternativeName>
</protein>
<reference evidence="17" key="2">
    <citation type="submission" date="2023-05" db="EMBL/GenBank/DDBJ databases">
        <authorList>
            <person name="Fouks B."/>
        </authorList>
    </citation>
    <scope>NUCLEOTIDE SEQUENCE</scope>
    <source>
        <strain evidence="17">Stay&amp;Tobe</strain>
        <tissue evidence="17">Testes</tissue>
    </source>
</reference>
<keyword evidence="8" id="KW-0999">Mitochondrion inner membrane</keyword>
<comment type="function">
    <text evidence="16">Catalyzes the exchange of ADP and ATP across the membrane.</text>
</comment>
<evidence type="ECO:0000256" key="9">
    <source>
        <dbReference type="ARBA" id="ARBA00022989"/>
    </source>
</evidence>
<dbReference type="FunFam" id="1.50.40.10:FF:000002">
    <property type="entry name" value="Putative ADP/ATP translocase 2-like"/>
    <property type="match status" value="1"/>
</dbReference>
<sequence length="350" mass="39475">KNTCIQSKSEDKRVFYTYVSCKYKYIGLHIGSVPTQEASATMSESPKKTTVAEASFLQSFMVGGTAAALAKTIVAPIERVKLLLQVQEVSTQLNRQTQYKGMVDAFVRIPKEQGFISFWRGNMANVVRYFPTQALNFAFKDKFKQLFIGNTDKNTQYSRYFLGTLAAGGAAGGTSLIFVYPLDYARTRLGADVGKVAAERQYHGMTDCMVKTFKTDGMRGLYRGFFVSLQGIIVYRACYFGFFDLSKDFMPDSKHPPILLSFLVAQFVVMTSETIAYPLDTVRRRMMMQSGRRAEDMVYKNAMDCYAKIWKNEGPKAYFKGNVSNIVRGVGSALVLVFYDVLLEFTKKYT</sequence>
<keyword evidence="10" id="KW-0496">Mitochondrion</keyword>
<comment type="catalytic activity">
    <reaction evidence="12">
        <text>ADP(in) + ATP(out) = ADP(out) + ATP(in)</text>
        <dbReference type="Rhea" id="RHEA:34999"/>
        <dbReference type="ChEBI" id="CHEBI:30616"/>
        <dbReference type="ChEBI" id="CHEBI:456216"/>
    </reaction>
    <physiologicalReaction direction="left-to-right" evidence="12">
        <dbReference type="Rhea" id="RHEA:35000"/>
    </physiologicalReaction>
</comment>
<comment type="subcellular location">
    <subcellularLocation>
        <location evidence="16">Membrane</location>
        <topology evidence="16">Multi-pass membrane protein</topology>
    </subcellularLocation>
    <subcellularLocation>
        <location evidence="1">Mitochondrion inner membrane</location>
        <topology evidence="1">Multi-pass membrane protein</topology>
    </subcellularLocation>
</comment>
<evidence type="ECO:0000256" key="2">
    <source>
        <dbReference type="ARBA" id="ARBA00006375"/>
    </source>
</evidence>
<evidence type="ECO:0000256" key="16">
    <source>
        <dbReference type="RuleBase" id="RU368008"/>
    </source>
</evidence>
<evidence type="ECO:0000256" key="11">
    <source>
        <dbReference type="ARBA" id="ARBA00023136"/>
    </source>
</evidence>
<evidence type="ECO:0000256" key="3">
    <source>
        <dbReference type="ARBA" id="ARBA00011245"/>
    </source>
</evidence>
<feature type="repeat" description="Solcar" evidence="14">
    <location>
        <begin position="256"/>
        <end position="345"/>
    </location>
</feature>
<dbReference type="GO" id="GO:1990544">
    <property type="term" value="P:mitochondrial ATP transmembrane transport"/>
    <property type="evidence" value="ECO:0007669"/>
    <property type="project" value="InterPro"/>
</dbReference>
<dbReference type="GO" id="GO:0140021">
    <property type="term" value="P:mitochondrial ADP transmembrane transport"/>
    <property type="evidence" value="ECO:0007669"/>
    <property type="project" value="InterPro"/>
</dbReference>
<dbReference type="Proteomes" id="UP001233999">
    <property type="component" value="Unassembled WGS sequence"/>
</dbReference>
<comment type="caution">
    <text evidence="17">The sequence shown here is derived from an EMBL/GenBank/DDBJ whole genome shotgun (WGS) entry which is preliminary data.</text>
</comment>
<dbReference type="PRINTS" id="PR00927">
    <property type="entry name" value="ADPTRNSLCASE"/>
</dbReference>
<keyword evidence="6 14" id="KW-0812">Transmembrane</keyword>
<accession>A0AAD7Z5W1</accession>
<evidence type="ECO:0000256" key="7">
    <source>
        <dbReference type="ARBA" id="ARBA00022737"/>
    </source>
</evidence>
<evidence type="ECO:0000256" key="1">
    <source>
        <dbReference type="ARBA" id="ARBA00004448"/>
    </source>
</evidence>
<evidence type="ECO:0000313" key="17">
    <source>
        <dbReference type="EMBL" id="KAJ9574775.1"/>
    </source>
</evidence>
<dbReference type="SUPFAM" id="SSF103506">
    <property type="entry name" value="Mitochondrial carrier"/>
    <property type="match status" value="1"/>
</dbReference>
<organism evidence="17 18">
    <name type="scientific">Diploptera punctata</name>
    <name type="common">Pacific beetle cockroach</name>
    <dbReference type="NCBI Taxonomy" id="6984"/>
    <lineage>
        <taxon>Eukaryota</taxon>
        <taxon>Metazoa</taxon>
        <taxon>Ecdysozoa</taxon>
        <taxon>Arthropoda</taxon>
        <taxon>Hexapoda</taxon>
        <taxon>Insecta</taxon>
        <taxon>Pterygota</taxon>
        <taxon>Neoptera</taxon>
        <taxon>Polyneoptera</taxon>
        <taxon>Dictyoptera</taxon>
        <taxon>Blattodea</taxon>
        <taxon>Blaberoidea</taxon>
        <taxon>Blaberidae</taxon>
        <taxon>Diplopterinae</taxon>
        <taxon>Diploptera</taxon>
    </lineage>
</organism>
<dbReference type="GO" id="GO:1901029">
    <property type="term" value="P:negative regulation of mitochondrial outer membrane permeabilization involved in apoptotic signaling pathway"/>
    <property type="evidence" value="ECO:0007669"/>
    <property type="project" value="TreeGrafter"/>
</dbReference>
<keyword evidence="9 16" id="KW-1133">Transmembrane helix</keyword>
<proteinExistence type="inferred from homology"/>
<evidence type="ECO:0000256" key="4">
    <source>
        <dbReference type="ARBA" id="ARBA00022448"/>
    </source>
</evidence>
<dbReference type="InterPro" id="IPR002113">
    <property type="entry name" value="ADT_euk_type"/>
</dbReference>
<dbReference type="GO" id="GO:0005743">
    <property type="term" value="C:mitochondrial inner membrane"/>
    <property type="evidence" value="ECO:0007669"/>
    <property type="project" value="UniProtKB-SubCell"/>
</dbReference>
<dbReference type="InterPro" id="IPR018108">
    <property type="entry name" value="MCP_transmembrane"/>
</dbReference>
<comment type="subunit">
    <text evidence="3 16">Monomer.</text>
</comment>
<dbReference type="PROSITE" id="PS50920">
    <property type="entry name" value="SOLCAR"/>
    <property type="match status" value="3"/>
</dbReference>
<comment type="similarity">
    <text evidence="2 15">Belongs to the mitochondrial carrier (TC 2.A.29) family.</text>
</comment>